<evidence type="ECO:0000313" key="2">
    <source>
        <dbReference type="EMBL" id="MFC5410477.1"/>
    </source>
</evidence>
<protein>
    <submittedName>
        <fullName evidence="2">Uncharacterized protein</fullName>
    </submittedName>
</protein>
<comment type="caution">
    <text evidence="2">The sequence shown here is derived from an EMBL/GenBank/DDBJ whole genome shotgun (WGS) entry which is preliminary data.</text>
</comment>
<feature type="chain" id="PRO_5045888968" evidence="1">
    <location>
        <begin position="26"/>
        <end position="155"/>
    </location>
</feature>
<keyword evidence="1" id="KW-0732">Signal</keyword>
<keyword evidence="3" id="KW-1185">Reference proteome</keyword>
<sequence>MSFRRVPLFFVFCLVWLLKTGSAFGQETASVTAGSNFPNRFTGRQIVVELGSGENRSEYRLLDTGLLYYRKGSEGPFTQLGQQKKDSTQKMFARLEQDCKIKTAKQEKPEKPDVTITWKKAKTEFAVGWENGKAPDVCERFYERFMEMFPKSRKK</sequence>
<feature type="signal peptide" evidence="1">
    <location>
        <begin position="1"/>
        <end position="25"/>
    </location>
</feature>
<gene>
    <name evidence="2" type="ORF">ACFPMF_14215</name>
</gene>
<dbReference type="Proteomes" id="UP001596106">
    <property type="component" value="Unassembled WGS sequence"/>
</dbReference>
<proteinExistence type="predicted"/>
<organism evidence="2 3">
    <name type="scientific">Larkinella bovis</name>
    <dbReference type="NCBI Taxonomy" id="683041"/>
    <lineage>
        <taxon>Bacteria</taxon>
        <taxon>Pseudomonadati</taxon>
        <taxon>Bacteroidota</taxon>
        <taxon>Cytophagia</taxon>
        <taxon>Cytophagales</taxon>
        <taxon>Spirosomataceae</taxon>
        <taxon>Larkinella</taxon>
    </lineage>
</organism>
<name>A0ABW0IDD7_9BACT</name>
<dbReference type="RefSeq" id="WP_379846078.1">
    <property type="nucleotide sequence ID" value="NZ_JBHSMA010000004.1"/>
</dbReference>
<dbReference type="EMBL" id="JBHSMA010000004">
    <property type="protein sequence ID" value="MFC5410477.1"/>
    <property type="molecule type" value="Genomic_DNA"/>
</dbReference>
<evidence type="ECO:0000313" key="3">
    <source>
        <dbReference type="Proteomes" id="UP001596106"/>
    </source>
</evidence>
<evidence type="ECO:0000256" key="1">
    <source>
        <dbReference type="SAM" id="SignalP"/>
    </source>
</evidence>
<accession>A0ABW0IDD7</accession>
<reference evidence="3" key="1">
    <citation type="journal article" date="2019" name="Int. J. Syst. Evol. Microbiol.">
        <title>The Global Catalogue of Microorganisms (GCM) 10K type strain sequencing project: providing services to taxonomists for standard genome sequencing and annotation.</title>
        <authorList>
            <consortium name="The Broad Institute Genomics Platform"/>
            <consortium name="The Broad Institute Genome Sequencing Center for Infectious Disease"/>
            <person name="Wu L."/>
            <person name="Ma J."/>
        </authorList>
    </citation>
    <scope>NUCLEOTIDE SEQUENCE [LARGE SCALE GENOMIC DNA]</scope>
    <source>
        <strain evidence="3">CCUG 55250</strain>
    </source>
</reference>